<dbReference type="InterPro" id="IPR042521">
    <property type="entry name" value="DYRK"/>
</dbReference>
<feature type="compositionally biased region" description="Basic and acidic residues" evidence="12">
    <location>
        <begin position="705"/>
        <end position="728"/>
    </location>
</feature>
<evidence type="ECO:0000256" key="10">
    <source>
        <dbReference type="ARBA" id="ARBA00051680"/>
    </source>
</evidence>
<dbReference type="GO" id="GO:0004674">
    <property type="term" value="F:protein serine/threonine kinase activity"/>
    <property type="evidence" value="ECO:0007669"/>
    <property type="project" value="UniProtKB-KW"/>
</dbReference>
<dbReference type="STRING" id="4829.A0A168PSF5"/>
<feature type="compositionally biased region" description="Low complexity" evidence="12">
    <location>
        <begin position="457"/>
        <end position="471"/>
    </location>
</feature>
<feature type="compositionally biased region" description="Basic residues" evidence="12">
    <location>
        <begin position="438"/>
        <end position="448"/>
    </location>
</feature>
<dbReference type="Gene3D" id="3.30.200.20">
    <property type="entry name" value="Phosphorylase Kinase, domain 1"/>
    <property type="match status" value="1"/>
</dbReference>
<feature type="compositionally biased region" description="Low complexity" evidence="12">
    <location>
        <begin position="27"/>
        <end position="38"/>
    </location>
</feature>
<feature type="region of interest" description="Disordered" evidence="12">
    <location>
        <begin position="532"/>
        <end position="728"/>
    </location>
</feature>
<keyword evidence="7 11" id="KW-0067">ATP-binding</keyword>
<organism evidence="14">
    <name type="scientific">Absidia glauca</name>
    <name type="common">Pin mould</name>
    <dbReference type="NCBI Taxonomy" id="4829"/>
    <lineage>
        <taxon>Eukaryota</taxon>
        <taxon>Fungi</taxon>
        <taxon>Fungi incertae sedis</taxon>
        <taxon>Mucoromycota</taxon>
        <taxon>Mucoromycotina</taxon>
        <taxon>Mucoromycetes</taxon>
        <taxon>Mucorales</taxon>
        <taxon>Cunninghamellaceae</taxon>
        <taxon>Absidia</taxon>
    </lineage>
</organism>
<dbReference type="InterPro" id="IPR017441">
    <property type="entry name" value="Protein_kinase_ATP_BS"/>
</dbReference>
<feature type="compositionally biased region" description="Low complexity" evidence="12">
    <location>
        <begin position="550"/>
        <end position="566"/>
    </location>
</feature>
<dbReference type="AlphaFoldDB" id="A0A168PSF5"/>
<keyword evidence="6" id="KW-0418">Kinase</keyword>
<dbReference type="EC" id="2.7.12.1" evidence="2"/>
<dbReference type="PANTHER" id="PTHR24058:SF22">
    <property type="entry name" value="DUAL SPECIFICITY TYROSINE-PHOSPHORYLATION-REGULATED KINASE 4"/>
    <property type="match status" value="1"/>
</dbReference>
<dbReference type="SMART" id="SM00220">
    <property type="entry name" value="S_TKc"/>
    <property type="match status" value="1"/>
</dbReference>
<dbReference type="EMBL" id="LT554016">
    <property type="protein sequence ID" value="SAM02896.1"/>
    <property type="molecule type" value="Genomic_DNA"/>
</dbReference>
<dbReference type="PANTHER" id="PTHR24058">
    <property type="entry name" value="DUAL SPECIFICITY PROTEIN KINASE"/>
    <property type="match status" value="1"/>
</dbReference>
<evidence type="ECO:0000256" key="1">
    <source>
        <dbReference type="ARBA" id="ARBA00008867"/>
    </source>
</evidence>
<dbReference type="GO" id="GO:0005737">
    <property type="term" value="C:cytoplasm"/>
    <property type="evidence" value="ECO:0007669"/>
    <property type="project" value="TreeGrafter"/>
</dbReference>
<evidence type="ECO:0000256" key="9">
    <source>
        <dbReference type="ARBA" id="ARBA00049308"/>
    </source>
</evidence>
<evidence type="ECO:0000256" key="2">
    <source>
        <dbReference type="ARBA" id="ARBA00013203"/>
    </source>
</evidence>
<evidence type="ECO:0000256" key="4">
    <source>
        <dbReference type="ARBA" id="ARBA00022679"/>
    </source>
</evidence>
<feature type="compositionally biased region" description="Polar residues" evidence="12">
    <location>
        <begin position="752"/>
        <end position="770"/>
    </location>
</feature>
<feature type="region of interest" description="Disordered" evidence="12">
    <location>
        <begin position="814"/>
        <end position="838"/>
    </location>
</feature>
<protein>
    <recommendedName>
        <fullName evidence="2">dual-specificity kinase</fullName>
        <ecNumber evidence="2">2.7.12.1</ecNumber>
    </recommendedName>
</protein>
<feature type="binding site" evidence="11">
    <location>
        <position position="889"/>
    </location>
    <ligand>
        <name>ATP</name>
        <dbReference type="ChEBI" id="CHEBI:30616"/>
    </ligand>
</feature>
<dbReference type="Gene3D" id="1.10.510.10">
    <property type="entry name" value="Transferase(Phosphotransferase) domain 1"/>
    <property type="match status" value="1"/>
</dbReference>
<feature type="region of interest" description="Disordered" evidence="12">
    <location>
        <begin position="426"/>
        <end position="520"/>
    </location>
</feature>
<evidence type="ECO:0000256" key="5">
    <source>
        <dbReference type="ARBA" id="ARBA00022741"/>
    </source>
</evidence>
<dbReference type="GO" id="GO:0004712">
    <property type="term" value="F:protein serine/threonine/tyrosine kinase activity"/>
    <property type="evidence" value="ECO:0007669"/>
    <property type="project" value="UniProtKB-EC"/>
</dbReference>
<dbReference type="InterPro" id="IPR050494">
    <property type="entry name" value="Ser_Thr_dual-spec_kinase"/>
</dbReference>
<dbReference type="PROSITE" id="PS50011">
    <property type="entry name" value="PROTEIN_KINASE_DOM"/>
    <property type="match status" value="1"/>
</dbReference>
<dbReference type="FunFam" id="1.10.510.10:FF:000112">
    <property type="entry name" value="Putative dual specificity tyrosine-phosphorylation-regulated kinase 2"/>
    <property type="match status" value="1"/>
</dbReference>
<feature type="compositionally biased region" description="Low complexity" evidence="12">
    <location>
        <begin position="337"/>
        <end position="348"/>
    </location>
</feature>
<dbReference type="InParanoid" id="A0A168PSF5"/>
<dbReference type="PROSITE" id="PS00107">
    <property type="entry name" value="PROTEIN_KINASE_ATP"/>
    <property type="match status" value="1"/>
</dbReference>
<accession>A0A168PSF5</accession>
<feature type="region of interest" description="Disordered" evidence="12">
    <location>
        <begin position="740"/>
        <end position="777"/>
    </location>
</feature>
<comment type="catalytic activity">
    <reaction evidence="10">
        <text>L-tyrosyl-[protein] + ATP = O-phospho-L-tyrosyl-[protein] + ADP + H(+)</text>
        <dbReference type="Rhea" id="RHEA:10596"/>
        <dbReference type="Rhea" id="RHEA-COMP:10136"/>
        <dbReference type="Rhea" id="RHEA-COMP:20101"/>
        <dbReference type="ChEBI" id="CHEBI:15378"/>
        <dbReference type="ChEBI" id="CHEBI:30616"/>
        <dbReference type="ChEBI" id="CHEBI:46858"/>
        <dbReference type="ChEBI" id="CHEBI:61978"/>
        <dbReference type="ChEBI" id="CHEBI:456216"/>
        <dbReference type="EC" id="2.7.12.1"/>
    </reaction>
</comment>
<keyword evidence="3" id="KW-0723">Serine/threonine-protein kinase</keyword>
<proteinExistence type="inferred from homology"/>
<sequence length="1167" mass="129781">MIPGRRASLTHSNDIVTSGVPFGLSGPSRSTPRSTPRTTPKPPPPHSHQDNHDNSYYYQSDYSLEPTYAEFLSTSDDWLDPYSLNPSSSSSSQRRKRSTTCGLKSDTSTIAYATSLRPRAKSLRDATKAAAASNDFEEPVTATPAPGPATKSSGYSSMEKRWTDKATTKHAHLPRARSRILKSPPPPPAYEMDQQPPSLPNVDVQQIKDELSASAGREYHTASATPPPRRQKSLQHPPLPTTSKETASVISNVKRKLSLKDRAESSPSSDHLPQSGRKSHTPASSFGDYQGTRSSSFARRRSVYSSPPPRSSNNANSSRQQKNKDDGWATSDDDGRLSSTSSCSGTLGQDPHDYGFIPPVPPVPKHHSIRTLSNTTTTTTTTDDDDVVLATLTAGSTQRNNNPGGGTRGTRGTFGSFEEIIQHSQHGYSDDLGDIHIPTHRTKTRTPKRQQEHQHQQQDTQSSPSLLPTRSSSRKNHDPQKMAPQQKADDAKKVANRKRGRTLPGSLATPPPIPIMPLPPMKLEPIQITLPPRSQRQSSNATPSRIPAPSSALSTRSGSSSTTTPTKIINYASSEDENSTTRSTRRSKPPITLKGSYSTTTLPPDQRRSLKTSSASASSSPKSSPKPSPKSSPRMKHSRSTSSSMVSSSGVSASPLSSSLPASSYHHLQRKLSKNAKTPTEPVPKLPTDVKPAMAALNRTTSLHSTRDQTRESKSTSVRKDRPRTFSLHDKVQEPHFTMLGTLPHRPPPQPTAHSTQRPAHTPDTDTQPPIRTAKGPQTALKYYSQYLTHYEQAEILDFQHIYFIGPHAKKLQATTTKHDHHHHRQPSSSTSGTSLFNSGYDDENGDYKLVLQDHLMYRYEILDLLGQGSFGQVVKCFDHKTGATVAIKLIRNKKRFHAQALTEIKILRNLVDWDPEDKHHNIRMTDYFYFRHHLCIAFECMSMNLYEFIKKNNFQGFSVGLIRKFTIQILHSLVLLHKHRVVHCDLKPENILLKHPGKSTIKVIDFGSSCLETERVYTYIQSRFYRSPEVILGISYNMAIDMWSVGCILAELHTGIPLFPGESEQEQLGCIMEVLGLPDRYLIDQSSRKKLFFDSQGQARSVVNSKGKRRLPGTKTLSHVLRSNDVQFLDFVQGCLQWDPANRMSPMEAMNHDWIQQRTPSYQFPR</sequence>
<feature type="compositionally biased region" description="Polar residues" evidence="12">
    <location>
        <begin position="241"/>
        <end position="251"/>
    </location>
</feature>
<keyword evidence="15" id="KW-1185">Reference proteome</keyword>
<evidence type="ECO:0000256" key="11">
    <source>
        <dbReference type="PROSITE-ProRule" id="PRU10141"/>
    </source>
</evidence>
<dbReference type="Gene3D" id="3.30.10.30">
    <property type="entry name" value="DYRK"/>
    <property type="match status" value="1"/>
</dbReference>
<feature type="region of interest" description="Disordered" evidence="12">
    <location>
        <begin position="1"/>
        <end position="59"/>
    </location>
</feature>
<keyword evidence="4" id="KW-0808">Transferase</keyword>
<name>A0A168PSF5_ABSGL</name>
<gene>
    <name evidence="14" type="primary">ABSGL_08712.1 scaffold 10421</name>
</gene>
<comment type="similarity">
    <text evidence="1">Belongs to the protein kinase superfamily. CMGC Ser/Thr protein kinase family. MNB/DYRK subfamily.</text>
</comment>
<feature type="compositionally biased region" description="Pro residues" evidence="12">
    <location>
        <begin position="509"/>
        <end position="520"/>
    </location>
</feature>
<comment type="catalytic activity">
    <reaction evidence="9">
        <text>L-threonyl-[protein] + ATP = O-phospho-L-threonyl-[protein] + ADP + H(+)</text>
        <dbReference type="Rhea" id="RHEA:46608"/>
        <dbReference type="Rhea" id="RHEA-COMP:11060"/>
        <dbReference type="Rhea" id="RHEA-COMP:11605"/>
        <dbReference type="ChEBI" id="CHEBI:15378"/>
        <dbReference type="ChEBI" id="CHEBI:30013"/>
        <dbReference type="ChEBI" id="CHEBI:30616"/>
        <dbReference type="ChEBI" id="CHEBI:61977"/>
        <dbReference type="ChEBI" id="CHEBI:456216"/>
        <dbReference type="EC" id="2.7.12.1"/>
    </reaction>
</comment>
<evidence type="ECO:0000256" key="8">
    <source>
        <dbReference type="ARBA" id="ARBA00049003"/>
    </source>
</evidence>
<evidence type="ECO:0000256" key="12">
    <source>
        <dbReference type="SAM" id="MobiDB-lite"/>
    </source>
</evidence>
<dbReference type="Proteomes" id="UP000078561">
    <property type="component" value="Unassembled WGS sequence"/>
</dbReference>
<dbReference type="PROSITE" id="PS00108">
    <property type="entry name" value="PROTEIN_KINASE_ST"/>
    <property type="match status" value="1"/>
</dbReference>
<feature type="region of interest" description="Disordered" evidence="12">
    <location>
        <begin position="393"/>
        <end position="413"/>
    </location>
</feature>
<feature type="compositionally biased region" description="Low complexity" evidence="12">
    <location>
        <begin position="611"/>
        <end position="623"/>
    </location>
</feature>
<dbReference type="Pfam" id="PF00069">
    <property type="entry name" value="Pkinase"/>
    <property type="match status" value="1"/>
</dbReference>
<evidence type="ECO:0000256" key="6">
    <source>
        <dbReference type="ARBA" id="ARBA00022777"/>
    </source>
</evidence>
<dbReference type="OMA" id="IETRIVM"/>
<feature type="compositionally biased region" description="Low complexity" evidence="12">
    <location>
        <begin position="640"/>
        <end position="664"/>
    </location>
</feature>
<evidence type="ECO:0000259" key="13">
    <source>
        <dbReference type="PROSITE" id="PS50011"/>
    </source>
</evidence>
<reference evidence="14" key="1">
    <citation type="submission" date="2016-04" db="EMBL/GenBank/DDBJ databases">
        <authorList>
            <person name="Evans L.H."/>
            <person name="Alamgir A."/>
            <person name="Owens N."/>
            <person name="Weber N.D."/>
            <person name="Virtaneva K."/>
            <person name="Barbian K."/>
            <person name="Babar A."/>
            <person name="Rosenke K."/>
        </authorList>
    </citation>
    <scope>NUCLEOTIDE SEQUENCE [LARGE SCALE GENOMIC DNA]</scope>
    <source>
        <strain evidence="14">CBS 101.48</strain>
    </source>
</reference>
<evidence type="ECO:0000256" key="3">
    <source>
        <dbReference type="ARBA" id="ARBA00022527"/>
    </source>
</evidence>
<feature type="region of interest" description="Disordered" evidence="12">
    <location>
        <begin position="76"/>
        <end position="102"/>
    </location>
</feature>
<evidence type="ECO:0000256" key="7">
    <source>
        <dbReference type="ARBA" id="ARBA00022840"/>
    </source>
</evidence>
<dbReference type="OrthoDB" id="9332038at2759"/>
<feature type="compositionally biased region" description="Basic and acidic residues" evidence="12">
    <location>
        <begin position="158"/>
        <end position="167"/>
    </location>
</feature>
<dbReference type="InterPro" id="IPR011009">
    <property type="entry name" value="Kinase-like_dom_sf"/>
</dbReference>
<evidence type="ECO:0000313" key="15">
    <source>
        <dbReference type="Proteomes" id="UP000078561"/>
    </source>
</evidence>
<feature type="compositionally biased region" description="Polar residues" evidence="12">
    <location>
        <begin position="532"/>
        <end position="543"/>
    </location>
</feature>
<dbReference type="SUPFAM" id="SSF56112">
    <property type="entry name" value="Protein kinase-like (PK-like)"/>
    <property type="match status" value="1"/>
</dbReference>
<feature type="compositionally biased region" description="Basic residues" evidence="12">
    <location>
        <begin position="168"/>
        <end position="180"/>
    </location>
</feature>
<feature type="compositionally biased region" description="Low complexity" evidence="12">
    <location>
        <begin position="141"/>
        <end position="150"/>
    </location>
</feature>
<feature type="domain" description="Protein kinase" evidence="13">
    <location>
        <begin position="860"/>
        <end position="1156"/>
    </location>
</feature>
<comment type="catalytic activity">
    <reaction evidence="8">
        <text>L-seryl-[protein] + ATP = O-phospho-L-seryl-[protein] + ADP + H(+)</text>
        <dbReference type="Rhea" id="RHEA:17989"/>
        <dbReference type="Rhea" id="RHEA-COMP:9863"/>
        <dbReference type="Rhea" id="RHEA-COMP:11604"/>
        <dbReference type="ChEBI" id="CHEBI:15378"/>
        <dbReference type="ChEBI" id="CHEBI:29999"/>
        <dbReference type="ChEBI" id="CHEBI:30616"/>
        <dbReference type="ChEBI" id="CHEBI:83421"/>
        <dbReference type="ChEBI" id="CHEBI:456216"/>
        <dbReference type="EC" id="2.7.12.1"/>
    </reaction>
</comment>
<dbReference type="GO" id="GO:0005524">
    <property type="term" value="F:ATP binding"/>
    <property type="evidence" value="ECO:0007669"/>
    <property type="project" value="UniProtKB-UniRule"/>
</dbReference>
<dbReference type="FunFam" id="3.30.200.20:FF:000087">
    <property type="entry name" value="Dual specificity tyrosine-phosphorylation-regulated kinase 1A"/>
    <property type="match status" value="1"/>
</dbReference>
<feature type="compositionally biased region" description="Low complexity" evidence="12">
    <location>
        <begin position="393"/>
        <end position="402"/>
    </location>
</feature>
<feature type="region of interest" description="Disordered" evidence="12">
    <location>
        <begin position="119"/>
        <end position="369"/>
    </location>
</feature>
<keyword evidence="5 11" id="KW-0547">Nucleotide-binding</keyword>
<evidence type="ECO:0000313" key="14">
    <source>
        <dbReference type="EMBL" id="SAM02896.1"/>
    </source>
</evidence>
<dbReference type="InterPro" id="IPR008271">
    <property type="entry name" value="Ser/Thr_kinase_AS"/>
</dbReference>
<dbReference type="CDD" id="cd14210">
    <property type="entry name" value="PKc_DYRK"/>
    <property type="match status" value="1"/>
</dbReference>
<dbReference type="GO" id="GO:0005856">
    <property type="term" value="C:cytoskeleton"/>
    <property type="evidence" value="ECO:0007669"/>
    <property type="project" value="TreeGrafter"/>
</dbReference>
<dbReference type="InterPro" id="IPR000719">
    <property type="entry name" value="Prot_kinase_dom"/>
</dbReference>